<feature type="domain" description="DUF2344" evidence="1">
    <location>
        <begin position="5"/>
        <end position="148"/>
    </location>
</feature>
<evidence type="ECO:0000259" key="1">
    <source>
        <dbReference type="Pfam" id="PF10105"/>
    </source>
</evidence>
<gene>
    <name evidence="2" type="ORF">EC9_14490</name>
</gene>
<sequence length="223" mass="25124">MTRARYHIRFSKTGPLRWISHRDLLRLWERLFHRIDLKLAMSEGFHPKPRMNFPSALALGTASLDELLELELAEPLDPEELGQRLRADQQPGLGILQVTAVPEGSAKAKLKSTTYNLPIPESDRAALLAEIEALRSCDTIEIKRKDKTLVFSLAAEIEHLAVEDGVLVFRCTPDQGASLRPTDLIEELKITHVTDSGQFLTRTRVELEHEFESSKCVTGQMTS</sequence>
<protein>
    <recommendedName>
        <fullName evidence="1">DUF2344 domain-containing protein</fullName>
    </recommendedName>
</protein>
<dbReference type="Pfam" id="PF10105">
    <property type="entry name" value="DUF2344"/>
    <property type="match status" value="1"/>
</dbReference>
<evidence type="ECO:0000313" key="3">
    <source>
        <dbReference type="Proteomes" id="UP000319557"/>
    </source>
</evidence>
<dbReference type="Proteomes" id="UP000319557">
    <property type="component" value="Chromosome"/>
</dbReference>
<proteinExistence type="predicted"/>
<dbReference type="RefSeq" id="WP_145343527.1">
    <property type="nucleotide sequence ID" value="NZ_CP036261.1"/>
</dbReference>
<keyword evidence="3" id="KW-1185">Reference proteome</keyword>
<dbReference type="InterPro" id="IPR018768">
    <property type="entry name" value="DUF2344"/>
</dbReference>
<organism evidence="2 3">
    <name type="scientific">Rosistilla ulvae</name>
    <dbReference type="NCBI Taxonomy" id="1930277"/>
    <lineage>
        <taxon>Bacteria</taxon>
        <taxon>Pseudomonadati</taxon>
        <taxon>Planctomycetota</taxon>
        <taxon>Planctomycetia</taxon>
        <taxon>Pirellulales</taxon>
        <taxon>Pirellulaceae</taxon>
        <taxon>Rosistilla</taxon>
    </lineage>
</organism>
<dbReference type="EMBL" id="CP036261">
    <property type="protein sequence ID" value="QDS87271.1"/>
    <property type="molecule type" value="Genomic_DNA"/>
</dbReference>
<dbReference type="OrthoDB" id="9780488at2"/>
<dbReference type="NCBIfam" id="TIGR03936">
    <property type="entry name" value="sam_1_link_chp"/>
    <property type="match status" value="1"/>
</dbReference>
<reference evidence="2 3" key="1">
    <citation type="submission" date="2019-02" db="EMBL/GenBank/DDBJ databases">
        <title>Deep-cultivation of Planctomycetes and their phenomic and genomic characterization uncovers novel biology.</title>
        <authorList>
            <person name="Wiegand S."/>
            <person name="Jogler M."/>
            <person name="Boedeker C."/>
            <person name="Pinto D."/>
            <person name="Vollmers J."/>
            <person name="Rivas-Marin E."/>
            <person name="Kohn T."/>
            <person name="Peeters S.H."/>
            <person name="Heuer A."/>
            <person name="Rast P."/>
            <person name="Oberbeckmann S."/>
            <person name="Bunk B."/>
            <person name="Jeske O."/>
            <person name="Meyerdierks A."/>
            <person name="Storesund J.E."/>
            <person name="Kallscheuer N."/>
            <person name="Luecker S."/>
            <person name="Lage O.M."/>
            <person name="Pohl T."/>
            <person name="Merkel B.J."/>
            <person name="Hornburger P."/>
            <person name="Mueller R.-W."/>
            <person name="Bruemmer F."/>
            <person name="Labrenz M."/>
            <person name="Spormann A.M."/>
            <person name="Op den Camp H."/>
            <person name="Overmann J."/>
            <person name="Amann R."/>
            <person name="Jetten M.S.M."/>
            <person name="Mascher T."/>
            <person name="Medema M.H."/>
            <person name="Devos D.P."/>
            <person name="Kaster A.-K."/>
            <person name="Ovreas L."/>
            <person name="Rohde M."/>
            <person name="Galperin M.Y."/>
            <person name="Jogler C."/>
        </authorList>
    </citation>
    <scope>NUCLEOTIDE SEQUENCE [LARGE SCALE GENOMIC DNA]</scope>
    <source>
        <strain evidence="2 3">EC9</strain>
    </source>
</reference>
<dbReference type="KEGG" id="ruv:EC9_14490"/>
<dbReference type="AlphaFoldDB" id="A0A517LXA6"/>
<evidence type="ECO:0000313" key="2">
    <source>
        <dbReference type="EMBL" id="QDS87271.1"/>
    </source>
</evidence>
<name>A0A517LXA6_9BACT</name>
<accession>A0A517LXA6</accession>